<keyword evidence="2" id="KW-0812">Transmembrane</keyword>
<keyword evidence="2" id="KW-1133">Transmembrane helix</keyword>
<dbReference type="Proteomes" id="UP000886752">
    <property type="component" value="Unassembled WGS sequence"/>
</dbReference>
<dbReference type="Gene3D" id="3.40.50.2300">
    <property type="match status" value="2"/>
</dbReference>
<proteinExistence type="predicted"/>
<dbReference type="AlphaFoldDB" id="A0A9D1PYT6"/>
<sequence length="419" mass="46077">MIRSATPDGATHATHPAQGSGRQTKGPCRLACCLFRHLFCLLFLLFPCLFLLPAPGVCQGADSDPCDRPLRAIYWEGGPFYDHKYILQGLAQGLFRRGLVRSGAVPLPADYNTRPMWQWLSEQASGRIEFLADGYYSSQWQTDRRARMRAAIARRLAQARDVDLVIAFDTWSAQDALALNLDIPVLVCSVTTLDESGLGKALAARPDHTIAIVHERDHVYRQVQVFRTIFGFSKLGVVYEDTPSGRSLVGMEEIERAARDFNFSLVRCTSSLVGEDAALARHRLGLCHRQLVREGAEAVFLTYSLSPLQEQGMEDVLEPLIEAGLPTFSEQGGREVAAGALLSSGKTDQRELGLFAAGLLDKMIRGTPVRELDTSFVSSGSMLINLKTAARIGWDPPLEVLATVDAFVDDSQDADAIMY</sequence>
<dbReference type="EMBL" id="DXHV01000071">
    <property type="protein sequence ID" value="HIW01033.1"/>
    <property type="molecule type" value="Genomic_DNA"/>
</dbReference>
<dbReference type="Pfam" id="PF04392">
    <property type="entry name" value="ABC_sub_bind"/>
    <property type="match status" value="1"/>
</dbReference>
<feature type="region of interest" description="Disordered" evidence="1">
    <location>
        <begin position="1"/>
        <end position="25"/>
    </location>
</feature>
<comment type="caution">
    <text evidence="3">The sequence shown here is derived from an EMBL/GenBank/DDBJ whole genome shotgun (WGS) entry which is preliminary data.</text>
</comment>
<dbReference type="PANTHER" id="PTHR35271:SF1">
    <property type="entry name" value="ABC TRANSPORTER, SUBSTRATE-BINDING LIPOPROTEIN"/>
    <property type="match status" value="1"/>
</dbReference>
<dbReference type="PANTHER" id="PTHR35271">
    <property type="entry name" value="ABC TRANSPORTER, SUBSTRATE-BINDING LIPOPROTEIN-RELATED"/>
    <property type="match status" value="1"/>
</dbReference>
<evidence type="ECO:0000313" key="3">
    <source>
        <dbReference type="EMBL" id="HIW01033.1"/>
    </source>
</evidence>
<evidence type="ECO:0000256" key="1">
    <source>
        <dbReference type="SAM" id="MobiDB-lite"/>
    </source>
</evidence>
<organism evidence="3 4">
    <name type="scientific">Candidatus Desulfovibrio intestinipullorum</name>
    <dbReference type="NCBI Taxonomy" id="2838536"/>
    <lineage>
        <taxon>Bacteria</taxon>
        <taxon>Pseudomonadati</taxon>
        <taxon>Thermodesulfobacteriota</taxon>
        <taxon>Desulfovibrionia</taxon>
        <taxon>Desulfovibrionales</taxon>
        <taxon>Desulfovibrionaceae</taxon>
        <taxon>Desulfovibrio</taxon>
    </lineage>
</organism>
<evidence type="ECO:0000256" key="2">
    <source>
        <dbReference type="SAM" id="Phobius"/>
    </source>
</evidence>
<name>A0A9D1PYT6_9BACT</name>
<dbReference type="InterPro" id="IPR007487">
    <property type="entry name" value="ABC_transpt-TYRBP-like"/>
</dbReference>
<keyword evidence="2" id="KW-0472">Membrane</keyword>
<protein>
    <submittedName>
        <fullName evidence="3">ABC transporter substrate-binding protein</fullName>
    </submittedName>
</protein>
<evidence type="ECO:0000313" key="4">
    <source>
        <dbReference type="Proteomes" id="UP000886752"/>
    </source>
</evidence>
<gene>
    <name evidence="3" type="ORF">H9894_07585</name>
</gene>
<feature type="transmembrane region" description="Helical" evidence="2">
    <location>
        <begin position="30"/>
        <end position="52"/>
    </location>
</feature>
<reference evidence="3" key="1">
    <citation type="journal article" date="2021" name="PeerJ">
        <title>Extensive microbial diversity within the chicken gut microbiome revealed by metagenomics and culture.</title>
        <authorList>
            <person name="Gilroy R."/>
            <person name="Ravi A."/>
            <person name="Getino M."/>
            <person name="Pursley I."/>
            <person name="Horton D.L."/>
            <person name="Alikhan N.F."/>
            <person name="Baker D."/>
            <person name="Gharbi K."/>
            <person name="Hall N."/>
            <person name="Watson M."/>
            <person name="Adriaenssens E.M."/>
            <person name="Foster-Nyarko E."/>
            <person name="Jarju S."/>
            <person name="Secka A."/>
            <person name="Antonio M."/>
            <person name="Oren A."/>
            <person name="Chaudhuri R.R."/>
            <person name="La Ragione R."/>
            <person name="Hildebrand F."/>
            <person name="Pallen M.J."/>
        </authorList>
    </citation>
    <scope>NUCLEOTIDE SEQUENCE</scope>
    <source>
        <strain evidence="3">ChiHecec2B26-446</strain>
    </source>
</reference>
<reference evidence="3" key="2">
    <citation type="submission" date="2021-04" db="EMBL/GenBank/DDBJ databases">
        <authorList>
            <person name="Gilroy R."/>
        </authorList>
    </citation>
    <scope>NUCLEOTIDE SEQUENCE</scope>
    <source>
        <strain evidence="3">ChiHecec2B26-446</strain>
    </source>
</reference>
<accession>A0A9D1PYT6</accession>